<evidence type="ECO:0000259" key="1">
    <source>
        <dbReference type="Pfam" id="PF13175"/>
    </source>
</evidence>
<dbReference type="InterPro" id="IPR051396">
    <property type="entry name" value="Bact_Antivir_Def_Nuclease"/>
</dbReference>
<dbReference type="Proteomes" id="UP000017090">
    <property type="component" value="Unassembled WGS sequence"/>
</dbReference>
<feature type="domain" description="Endonuclease GajA/Old nuclease/RecF-like AAA" evidence="1">
    <location>
        <begin position="1"/>
        <end position="102"/>
    </location>
</feature>
<dbReference type="Gene3D" id="3.40.50.300">
    <property type="entry name" value="P-loop containing nucleotide triphosphate hydrolases"/>
    <property type="match status" value="1"/>
</dbReference>
<dbReference type="PANTHER" id="PTHR43581">
    <property type="entry name" value="ATP/GTP PHOSPHATASE"/>
    <property type="match status" value="1"/>
</dbReference>
<dbReference type="SUPFAM" id="SSF52540">
    <property type="entry name" value="P-loop containing nucleoside triphosphate hydrolases"/>
    <property type="match status" value="1"/>
</dbReference>
<name>U7UNE1_9FIRM</name>
<dbReference type="PATRIC" id="fig|1111454.3.peg.768"/>
<dbReference type="Pfam" id="PF13175">
    <property type="entry name" value="AAA_15"/>
    <property type="match status" value="2"/>
</dbReference>
<accession>U7UNE1</accession>
<dbReference type="GO" id="GO:0016887">
    <property type="term" value="F:ATP hydrolysis activity"/>
    <property type="evidence" value="ECO:0007669"/>
    <property type="project" value="InterPro"/>
</dbReference>
<feature type="domain" description="Endonuclease GajA/Old nuclease/RecF-like AAA" evidence="1">
    <location>
        <begin position="167"/>
        <end position="272"/>
    </location>
</feature>
<proteinExistence type="predicted"/>
<dbReference type="eggNOG" id="COG1106">
    <property type="taxonomic scope" value="Bacteria"/>
</dbReference>
<dbReference type="AlphaFoldDB" id="U7UNE1"/>
<gene>
    <name evidence="2" type="ORF">HMPREF1250_0289</name>
</gene>
<sequence>MKITELKINNFRLFKNTSFPIGCNITVFAGTNAVGKSTLLGLLGNSSELKKDKGIPILQSQFRTEWSEVFNMSQSFDKTASNIAEVIFDDGDSRSYRITWQEKGTRGRIIPKTKDNKSSAKKEWPTLFLGLSRLYPLGEALISEKDSHSIPISQELLNDYQNILSLHDVIDSVNEVHLSDIKRKITMGVNTAKYDYLTNSAGQDNLAQILLAVESFSQLKNTLGADYSGGLLLIDELDAALHPSAQNRLFDYLMSKSKKLNLQIALTTHSLSLLEHISHRISSIPKTDFSHPIELHYLSLANQEETPTVISQPEQSLISNLLLQTTSFRNNIKINVITEDKEARWLLKQFCTSTVLNNINLLDTEIGCESILSLVKGDHEYFRKTIVILDGDVKKKTSTIRDIENYNKVFAKILILPDDKSPEDSLLSFLKTTSPSSNDFFSQYDCLVNGLTRTKFLEENLSDFYHRGKDREKKKAWLKAYLSLFETTQLINFWKNEHQSEVTQFIQNLENAFKDIRQVLLLSHI</sequence>
<keyword evidence="3" id="KW-1185">Reference proteome</keyword>
<dbReference type="CDD" id="cd00267">
    <property type="entry name" value="ABC_ATPase"/>
    <property type="match status" value="1"/>
</dbReference>
<dbReference type="InterPro" id="IPR027417">
    <property type="entry name" value="P-loop_NTPase"/>
</dbReference>
<dbReference type="InterPro" id="IPR041685">
    <property type="entry name" value="AAA_GajA/Old/RecF-like"/>
</dbReference>
<comment type="caution">
    <text evidence="2">The sequence shown here is derived from an EMBL/GenBank/DDBJ whole genome shotgun (WGS) entry which is preliminary data.</text>
</comment>
<dbReference type="OrthoDB" id="9809324at2"/>
<reference evidence="2 3" key="1">
    <citation type="submission" date="2013-09" db="EMBL/GenBank/DDBJ databases">
        <authorList>
            <person name="Durkin A.S."/>
            <person name="Haft D.R."/>
            <person name="McCorrison J."/>
            <person name="Torralba M."/>
            <person name="Gillis M."/>
            <person name="Haft D.H."/>
            <person name="Methe B."/>
            <person name="Sutton G."/>
            <person name="Nelson K.E."/>
        </authorList>
    </citation>
    <scope>NUCLEOTIDE SEQUENCE [LARGE SCALE GENOMIC DNA]</scope>
    <source>
        <strain evidence="2 3">BV3C16-1</strain>
    </source>
</reference>
<evidence type="ECO:0000313" key="3">
    <source>
        <dbReference type="Proteomes" id="UP000017090"/>
    </source>
</evidence>
<organism evidence="2 3">
    <name type="scientific">Megasphaera vaginalis</name>
    <name type="common">ex Srinivasan et al. 2021</name>
    <dbReference type="NCBI Taxonomy" id="1111454"/>
    <lineage>
        <taxon>Bacteria</taxon>
        <taxon>Bacillati</taxon>
        <taxon>Bacillota</taxon>
        <taxon>Negativicutes</taxon>
        <taxon>Veillonellales</taxon>
        <taxon>Veillonellaceae</taxon>
        <taxon>Megasphaera</taxon>
    </lineage>
</organism>
<dbReference type="PANTHER" id="PTHR43581:SF4">
    <property type="entry name" value="ATP_GTP PHOSPHATASE"/>
    <property type="match status" value="1"/>
</dbReference>
<dbReference type="EMBL" id="AWXA01000015">
    <property type="protein sequence ID" value="ERT60781.1"/>
    <property type="molecule type" value="Genomic_DNA"/>
</dbReference>
<dbReference type="STRING" id="1111454.HMPREF1250_0289"/>
<evidence type="ECO:0000313" key="2">
    <source>
        <dbReference type="EMBL" id="ERT60781.1"/>
    </source>
</evidence>
<dbReference type="RefSeq" id="WP_023053267.1">
    <property type="nucleotide sequence ID" value="NZ_AWXA01000015.1"/>
</dbReference>
<dbReference type="GO" id="GO:0005524">
    <property type="term" value="F:ATP binding"/>
    <property type="evidence" value="ECO:0007669"/>
    <property type="project" value="InterPro"/>
</dbReference>
<protein>
    <submittedName>
        <fullName evidence="2">AAA domain protein</fullName>
    </submittedName>
</protein>